<dbReference type="Proteomes" id="UP000032671">
    <property type="component" value="Unassembled WGS sequence"/>
</dbReference>
<accession>A0A0D6N544</accession>
<keyword evidence="6" id="KW-1185">Reference proteome</keyword>
<organism evidence="3 5">
    <name type="scientific">Acetobacter cibinongensis</name>
    <dbReference type="NCBI Taxonomy" id="146475"/>
    <lineage>
        <taxon>Bacteria</taxon>
        <taxon>Pseudomonadati</taxon>
        <taxon>Pseudomonadota</taxon>
        <taxon>Alphaproteobacteria</taxon>
        <taxon>Acetobacterales</taxon>
        <taxon>Acetobacteraceae</taxon>
        <taxon>Acetobacter</taxon>
    </lineage>
</organism>
<evidence type="ECO:0008006" key="7">
    <source>
        <dbReference type="Google" id="ProtNLM"/>
    </source>
</evidence>
<proteinExistence type="predicted"/>
<dbReference type="EMBL" id="BAMV01000017">
    <property type="protein sequence ID" value="GAN61084.1"/>
    <property type="molecule type" value="Genomic_DNA"/>
</dbReference>
<evidence type="ECO:0000256" key="1">
    <source>
        <dbReference type="SAM" id="MobiDB-lite"/>
    </source>
</evidence>
<protein>
    <recommendedName>
        <fullName evidence="7">Lipoprotein</fullName>
    </recommendedName>
</protein>
<evidence type="ECO:0000313" key="6">
    <source>
        <dbReference type="Proteomes" id="UP000321891"/>
    </source>
</evidence>
<gene>
    <name evidence="3" type="ORF">Abci_017_268</name>
    <name evidence="4" type="ORF">ACI01nite_10220</name>
</gene>
<evidence type="ECO:0000256" key="2">
    <source>
        <dbReference type="SAM" id="SignalP"/>
    </source>
</evidence>
<reference evidence="4 6" key="2">
    <citation type="submission" date="2019-07" db="EMBL/GenBank/DDBJ databases">
        <title>Whole genome shotgun sequence of Acetobacter cibinongensis NBRC 16605.</title>
        <authorList>
            <person name="Hosoyama A."/>
            <person name="Uohara A."/>
            <person name="Ohji S."/>
            <person name="Ichikawa N."/>
        </authorList>
    </citation>
    <scope>NUCLEOTIDE SEQUENCE [LARGE SCALE GENOMIC DNA]</scope>
    <source>
        <strain evidence="4 6">NBRC 16605</strain>
    </source>
</reference>
<evidence type="ECO:0000313" key="4">
    <source>
        <dbReference type="EMBL" id="GEL58420.1"/>
    </source>
</evidence>
<feature type="signal peptide" evidence="2">
    <location>
        <begin position="1"/>
        <end position="28"/>
    </location>
</feature>
<reference evidence="3 5" key="1">
    <citation type="submission" date="2012-11" db="EMBL/GenBank/DDBJ databases">
        <title>Whole genome sequence of Acetobacter cibinongensis 4H-1.</title>
        <authorList>
            <person name="Azuma Y."/>
            <person name="Higashiura N."/>
            <person name="Hirakawa H."/>
            <person name="Matsushita K."/>
        </authorList>
    </citation>
    <scope>NUCLEOTIDE SEQUENCE [LARGE SCALE GENOMIC DNA]</scope>
    <source>
        <strain evidence="3 5">4H-1</strain>
    </source>
</reference>
<accession>A0A6N3SM01</accession>
<dbReference type="STRING" id="1231339.Abci_017_268"/>
<evidence type="ECO:0000313" key="5">
    <source>
        <dbReference type="Proteomes" id="UP000032671"/>
    </source>
</evidence>
<dbReference type="RefSeq" id="WP_048839092.1">
    <property type="nucleotide sequence ID" value="NZ_BAMV01000017.1"/>
</dbReference>
<dbReference type="Proteomes" id="UP000321891">
    <property type="component" value="Unassembled WGS sequence"/>
</dbReference>
<feature type="region of interest" description="Disordered" evidence="1">
    <location>
        <begin position="188"/>
        <end position="234"/>
    </location>
</feature>
<dbReference type="PROSITE" id="PS51257">
    <property type="entry name" value="PROKAR_LIPOPROTEIN"/>
    <property type="match status" value="1"/>
</dbReference>
<evidence type="ECO:0000313" key="3">
    <source>
        <dbReference type="EMBL" id="GAN61084.1"/>
    </source>
</evidence>
<dbReference type="EMBL" id="BJVU01000003">
    <property type="protein sequence ID" value="GEL58420.1"/>
    <property type="molecule type" value="Genomic_DNA"/>
</dbReference>
<comment type="caution">
    <text evidence="3">The sequence shown here is derived from an EMBL/GenBank/DDBJ whole genome shotgun (WGS) entry which is preliminary data.</text>
</comment>
<sequence length="234" mass="25234">MSHSRSFRAALARSLTVLPLLTLPVALSGCGFQPLYGTQGAKNTVPVEDELKQVYVANIPERTGQLMRLALQQNMAGDGPENPGGYTLYAQPSIGQEVIDIHADNTAGRIRINAHAHWQLYTVEQNPKLLAEGDASSMDGYSSLYEQYFAQTLNSETATARVTQALAEQVTQQVATWFRTHAAPSVKRAQGPKTYYPTPNAMPDSEKQSPMEEEGADAIPDMATGRGAPSAGAL</sequence>
<dbReference type="Gene3D" id="3.30.160.150">
    <property type="entry name" value="Lipoprotein like domain"/>
    <property type="match status" value="1"/>
</dbReference>
<keyword evidence="2" id="KW-0732">Signal</keyword>
<feature type="chain" id="PRO_5030005786" description="Lipoprotein" evidence="2">
    <location>
        <begin position="29"/>
        <end position="234"/>
    </location>
</feature>
<name>A0A0D6N544_9PROT</name>
<dbReference type="AlphaFoldDB" id="A0A0D6N544"/>